<dbReference type="Proteomes" id="UP001515641">
    <property type="component" value="Unassembled WGS sequence"/>
</dbReference>
<dbReference type="RefSeq" id="WP_166450979.1">
    <property type="nucleotide sequence ID" value="NZ_JAAOMA010000004.1"/>
</dbReference>
<evidence type="ECO:0000313" key="1">
    <source>
        <dbReference type="EMBL" id="NHR04463.1"/>
    </source>
</evidence>
<dbReference type="EMBL" id="JAAOMA010000004">
    <property type="protein sequence ID" value="NHR04463.1"/>
    <property type="molecule type" value="Genomic_DNA"/>
</dbReference>
<evidence type="ECO:0000313" key="2">
    <source>
        <dbReference type="Proteomes" id="UP001515641"/>
    </source>
</evidence>
<keyword evidence="2" id="KW-1185">Reference proteome</keyword>
<protein>
    <submittedName>
        <fullName evidence="1">Uncharacterized protein</fullName>
    </submittedName>
</protein>
<name>A0ABX0L0J7_9NEIS</name>
<reference evidence="1 2" key="1">
    <citation type="submission" date="2020-03" db="EMBL/GenBank/DDBJ databases">
        <title>Draft genome sequence of environmentally isolated cultures.</title>
        <authorList>
            <person name="Wilson H.S."/>
            <person name="De Leon M.E."/>
        </authorList>
    </citation>
    <scope>NUCLEOTIDE SEQUENCE [LARGE SCALE GENOMIC DNA]</scope>
    <source>
        <strain evidence="1 2">HSC-31F16</strain>
    </source>
</reference>
<sequence length="87" mass="9664">MKDLFEPFANEADSLLLGDMNIENRVDRVAMYGSAVVTKDKAGLVLAKELHTLLSNVIRALESEKNLPDAITVIEPYTVKNPFDETN</sequence>
<comment type="caution">
    <text evidence="1">The sequence shown here is derived from an EMBL/GenBank/DDBJ whole genome shotgun (WGS) entry which is preliminary data.</text>
</comment>
<gene>
    <name evidence="1" type="ORF">HA052_04560</name>
</gene>
<accession>A0ABX0L0J7</accession>
<proteinExistence type="predicted"/>
<organism evidence="1 2">
    <name type="scientific">Chromobacterium fluminis</name>
    <dbReference type="NCBI Taxonomy" id="3044269"/>
    <lineage>
        <taxon>Bacteria</taxon>
        <taxon>Pseudomonadati</taxon>
        <taxon>Pseudomonadota</taxon>
        <taxon>Betaproteobacteria</taxon>
        <taxon>Neisseriales</taxon>
        <taxon>Chromobacteriaceae</taxon>
        <taxon>Chromobacterium</taxon>
    </lineage>
</organism>